<feature type="region of interest" description="Disordered" evidence="1">
    <location>
        <begin position="1"/>
        <end position="29"/>
    </location>
</feature>
<reference evidence="2 3" key="1">
    <citation type="journal article" date="2017" name="Water Res.">
        <title>Discovery and metagenomic analysis of an anammox bacterial enrichment related to Candidatus "Brocadia caroliniensis" in a full-scale glycerol-fed nitritation-denitritation separate centrate treatment process.</title>
        <authorList>
            <person name="Park H."/>
            <person name="Brotto A.C."/>
            <person name="van Loosdrecht M.C."/>
            <person name="Chandran K."/>
        </authorList>
    </citation>
    <scope>NUCLEOTIDE SEQUENCE [LARGE SCALE GENOMIC DNA]</scope>
    <source>
        <strain evidence="2">26THWARD</strain>
    </source>
</reference>
<evidence type="ECO:0000256" key="1">
    <source>
        <dbReference type="SAM" id="MobiDB-lite"/>
    </source>
</evidence>
<sequence length="68" mass="7492">MTNHALQQTRTSHRGCHPSLPRAGDAGVGSLCEKKDKMDGFVMTRLALVRTNTLPGHTHVRLRVIQTS</sequence>
<gene>
    <name evidence="2" type="ORF">AYP45_00340</name>
</gene>
<dbReference type="Proteomes" id="UP000189681">
    <property type="component" value="Unassembled WGS sequence"/>
</dbReference>
<evidence type="ECO:0000313" key="3">
    <source>
        <dbReference type="Proteomes" id="UP000189681"/>
    </source>
</evidence>
<evidence type="ECO:0000313" key="2">
    <source>
        <dbReference type="EMBL" id="OOP57981.1"/>
    </source>
</evidence>
<dbReference type="EMBL" id="AYTS01000004">
    <property type="protein sequence ID" value="OOP57981.1"/>
    <property type="molecule type" value="Genomic_DNA"/>
</dbReference>
<feature type="compositionally biased region" description="Polar residues" evidence="1">
    <location>
        <begin position="1"/>
        <end position="10"/>
    </location>
</feature>
<comment type="caution">
    <text evidence="2">The sequence shown here is derived from an EMBL/GenBank/DDBJ whole genome shotgun (WGS) entry which is preliminary data.</text>
</comment>
<dbReference type="AlphaFoldDB" id="A0A1V4AY50"/>
<accession>A0A1V4AY50</accession>
<name>A0A1V4AY50_9BACT</name>
<protein>
    <submittedName>
        <fullName evidence="2">Uncharacterized protein</fullName>
    </submittedName>
</protein>
<proteinExistence type="predicted"/>
<organism evidence="2 3">
    <name type="scientific">Candidatus Brocadia carolinensis</name>
    <dbReference type="NCBI Taxonomy" id="1004156"/>
    <lineage>
        <taxon>Bacteria</taxon>
        <taxon>Pseudomonadati</taxon>
        <taxon>Planctomycetota</taxon>
        <taxon>Candidatus Brocadiia</taxon>
        <taxon>Candidatus Brocadiales</taxon>
        <taxon>Candidatus Brocadiaceae</taxon>
        <taxon>Candidatus Brocadia</taxon>
    </lineage>
</organism>